<reference evidence="1 2" key="1">
    <citation type="submission" date="2015-10" db="EMBL/GenBank/DDBJ databases">
        <title>Genome analyses suggest a sexual origin of heterokaryosis in a supposedly ancient asexual fungus.</title>
        <authorList>
            <person name="Ropars J."/>
            <person name="Sedzielewska K."/>
            <person name="Noel J."/>
            <person name="Charron P."/>
            <person name="Farinelli L."/>
            <person name="Marton T."/>
            <person name="Kruger M."/>
            <person name="Pelin A."/>
            <person name="Brachmann A."/>
            <person name="Corradi N."/>
        </authorList>
    </citation>
    <scope>NUCLEOTIDE SEQUENCE [LARGE SCALE GENOMIC DNA]</scope>
    <source>
        <strain evidence="1 2">A4</strain>
    </source>
</reference>
<dbReference type="Proteomes" id="UP000234323">
    <property type="component" value="Unassembled WGS sequence"/>
</dbReference>
<protein>
    <submittedName>
        <fullName evidence="1">Uncharacterized protein</fullName>
    </submittedName>
</protein>
<keyword evidence="2" id="KW-1185">Reference proteome</keyword>
<gene>
    <name evidence="1" type="ORF">RhiirA4_487028</name>
</gene>
<sequence length="74" mass="8681">MIYNWTIKPALDYIWFTYSALQNKFTLLADDVNKINLNKIRARNENLSQLDVTQVVNSFNGVKDLIMIISQCWL</sequence>
<proteinExistence type="predicted"/>
<dbReference type="AlphaFoldDB" id="A0A2I1HS34"/>
<dbReference type="VEuPathDB" id="FungiDB:RhiirA1_449195"/>
<organism evidence="1 2">
    <name type="scientific">Rhizophagus irregularis</name>
    <dbReference type="NCBI Taxonomy" id="588596"/>
    <lineage>
        <taxon>Eukaryota</taxon>
        <taxon>Fungi</taxon>
        <taxon>Fungi incertae sedis</taxon>
        <taxon>Mucoromycota</taxon>
        <taxon>Glomeromycotina</taxon>
        <taxon>Glomeromycetes</taxon>
        <taxon>Glomerales</taxon>
        <taxon>Glomeraceae</taxon>
        <taxon>Rhizophagus</taxon>
    </lineage>
</organism>
<evidence type="ECO:0000313" key="1">
    <source>
        <dbReference type="EMBL" id="PKY61701.1"/>
    </source>
</evidence>
<dbReference type="VEuPathDB" id="FungiDB:FUN_001928"/>
<evidence type="ECO:0000313" key="2">
    <source>
        <dbReference type="Proteomes" id="UP000234323"/>
    </source>
</evidence>
<accession>A0A2I1HS34</accession>
<comment type="caution">
    <text evidence="1">The sequence shown here is derived from an EMBL/GenBank/DDBJ whole genome shotgun (WGS) entry which is preliminary data.</text>
</comment>
<name>A0A2I1HS34_9GLOM</name>
<dbReference type="EMBL" id="LLXI01005733">
    <property type="protein sequence ID" value="PKY61701.1"/>
    <property type="molecule type" value="Genomic_DNA"/>
</dbReference>